<dbReference type="Proteomes" id="UP000652761">
    <property type="component" value="Unassembled WGS sequence"/>
</dbReference>
<reference evidence="2" key="1">
    <citation type="submission" date="2017-07" db="EMBL/GenBank/DDBJ databases">
        <title>Taro Niue Genome Assembly and Annotation.</title>
        <authorList>
            <person name="Atibalentja N."/>
            <person name="Keating K."/>
            <person name="Fields C.J."/>
        </authorList>
    </citation>
    <scope>NUCLEOTIDE SEQUENCE</scope>
    <source>
        <strain evidence="2">Niue_2</strain>
        <tissue evidence="2">Leaf</tissue>
    </source>
</reference>
<organism evidence="2 3">
    <name type="scientific">Colocasia esculenta</name>
    <name type="common">Wild taro</name>
    <name type="synonym">Arum esculentum</name>
    <dbReference type="NCBI Taxonomy" id="4460"/>
    <lineage>
        <taxon>Eukaryota</taxon>
        <taxon>Viridiplantae</taxon>
        <taxon>Streptophyta</taxon>
        <taxon>Embryophyta</taxon>
        <taxon>Tracheophyta</taxon>
        <taxon>Spermatophyta</taxon>
        <taxon>Magnoliopsida</taxon>
        <taxon>Liliopsida</taxon>
        <taxon>Araceae</taxon>
        <taxon>Aroideae</taxon>
        <taxon>Colocasieae</taxon>
        <taxon>Colocasia</taxon>
    </lineage>
</organism>
<dbReference type="AlphaFoldDB" id="A0A843TLM9"/>
<sequence length="76" mass="7941">MATKVSPSVTERREATSRVPYRKGKACPGAHANTQTGHGNTPGKHKHCRAPTGRCDTIAAGKGTATIALMRRGNAS</sequence>
<comment type="caution">
    <text evidence="2">The sequence shown here is derived from an EMBL/GenBank/DDBJ whole genome shotgun (WGS) entry which is preliminary data.</text>
</comment>
<feature type="region of interest" description="Disordered" evidence="1">
    <location>
        <begin position="1"/>
        <end position="49"/>
    </location>
</feature>
<evidence type="ECO:0000313" key="3">
    <source>
        <dbReference type="Proteomes" id="UP000652761"/>
    </source>
</evidence>
<name>A0A843TLM9_COLES</name>
<evidence type="ECO:0000313" key="2">
    <source>
        <dbReference type="EMBL" id="MQL69459.1"/>
    </source>
</evidence>
<dbReference type="EMBL" id="NMUH01000037">
    <property type="protein sequence ID" value="MQL69459.1"/>
    <property type="molecule type" value="Genomic_DNA"/>
</dbReference>
<keyword evidence="3" id="KW-1185">Reference proteome</keyword>
<accession>A0A843TLM9</accession>
<protein>
    <submittedName>
        <fullName evidence="2">Uncharacterized protein</fullName>
    </submittedName>
</protein>
<gene>
    <name evidence="2" type="ORF">Taro_001732</name>
</gene>
<evidence type="ECO:0000256" key="1">
    <source>
        <dbReference type="SAM" id="MobiDB-lite"/>
    </source>
</evidence>
<proteinExistence type="predicted"/>